<dbReference type="Gene3D" id="3.20.20.80">
    <property type="entry name" value="Glycosidases"/>
    <property type="match status" value="1"/>
</dbReference>
<organism evidence="1">
    <name type="scientific">uncultured Sulfurovum sp</name>
    <dbReference type="NCBI Taxonomy" id="269237"/>
    <lineage>
        <taxon>Bacteria</taxon>
        <taxon>Pseudomonadati</taxon>
        <taxon>Campylobacterota</taxon>
        <taxon>Epsilonproteobacteria</taxon>
        <taxon>Campylobacterales</taxon>
        <taxon>Sulfurovaceae</taxon>
        <taxon>Sulfurovum</taxon>
        <taxon>environmental samples</taxon>
    </lineage>
</organism>
<sequence length="183" mass="21789">MKLIGSSVIDFEYHFSIRTLFNNYKVHYDKFSTLLYVDRRGSPYSTQMGIFNFKNKIEFLETIVRNSSRSENNIYITEANWPLSGTAPYAPTSERECVSEECYAQYMNEYFEIALKTKKIEKIFWHQLIAPGYGLVDNRNGKIRKTKAFYDFKEWMYQNQFSYEEMGTCHILFDEGEEKTNHE</sequence>
<proteinExistence type="predicted"/>
<dbReference type="EMBL" id="CACVAR010000067">
    <property type="protein sequence ID" value="CAA6800263.1"/>
    <property type="molecule type" value="Genomic_DNA"/>
</dbReference>
<accession>A0A6S6RY69</accession>
<evidence type="ECO:0000313" key="1">
    <source>
        <dbReference type="EMBL" id="CAA6800263.1"/>
    </source>
</evidence>
<name>A0A6S6RY69_9BACT</name>
<dbReference type="InterPro" id="IPR017853">
    <property type="entry name" value="GH"/>
</dbReference>
<reference evidence="1" key="1">
    <citation type="submission" date="2020-01" db="EMBL/GenBank/DDBJ databases">
        <authorList>
            <person name="Meier V. D."/>
            <person name="Meier V D."/>
        </authorList>
    </citation>
    <scope>NUCLEOTIDE SEQUENCE</scope>
    <source>
        <strain evidence="1">HLG_WM_MAG_03</strain>
    </source>
</reference>
<protein>
    <submittedName>
        <fullName evidence="1">Uncharacterized protein</fullName>
    </submittedName>
</protein>
<gene>
    <name evidence="1" type="ORF">HELGO_WM31965</name>
</gene>
<dbReference type="AlphaFoldDB" id="A0A6S6RY69"/>
<dbReference type="SUPFAM" id="SSF51445">
    <property type="entry name" value="(Trans)glycosidases"/>
    <property type="match status" value="1"/>
</dbReference>